<dbReference type="OrthoDB" id="5334491at2759"/>
<dbReference type="AlphaFoldDB" id="A0A423WES7"/>
<dbReference type="EMBL" id="LJZO01000006">
    <property type="protein sequence ID" value="ROW01701.1"/>
    <property type="molecule type" value="Genomic_DNA"/>
</dbReference>
<accession>A0A423WES7</accession>
<evidence type="ECO:0000256" key="1">
    <source>
        <dbReference type="SAM" id="MobiDB-lite"/>
    </source>
</evidence>
<keyword evidence="4" id="KW-1185">Reference proteome</keyword>
<feature type="region of interest" description="Disordered" evidence="1">
    <location>
        <begin position="109"/>
        <end position="142"/>
    </location>
</feature>
<sequence>MLLPSAISCDTSQSPRLQSALFISPPASPPQQLSSQTAISNLINSCRNLHNLLGSPVPNEPMPGVNAQLPSPPLVNMPSPFSRPRLRRRKAGEIAASNLSQAEPPRYRIKKRTPPRGVNKRRRDVDDDMDRNDEESFAHQQKENINIFDSGDHNDNKEGGVFIFRGCTEASSQAAAAPSTPKRRRIAPPDVPRGLTREDFHKLGTEDTTEEEIVVEGTNNVEVSRHGGDKWSTEDDQLLVEVVLEKVKNMDLSNEVWDDCVRNLPGKDHNSVSSRWESLLKTDSIGLQNKGRVSRGRLHGTW</sequence>
<protein>
    <recommendedName>
        <fullName evidence="2">Myb-like domain-containing protein</fullName>
    </recommendedName>
</protein>
<dbReference type="CDD" id="cd00167">
    <property type="entry name" value="SANT"/>
    <property type="match status" value="1"/>
</dbReference>
<dbReference type="Gene3D" id="1.10.10.60">
    <property type="entry name" value="Homeodomain-like"/>
    <property type="match status" value="1"/>
</dbReference>
<organism evidence="3 4">
    <name type="scientific">Cytospora chrysosperma</name>
    <name type="common">Cytospora canker fungus</name>
    <name type="synonym">Sphaeria chrysosperma</name>
    <dbReference type="NCBI Taxonomy" id="252740"/>
    <lineage>
        <taxon>Eukaryota</taxon>
        <taxon>Fungi</taxon>
        <taxon>Dikarya</taxon>
        <taxon>Ascomycota</taxon>
        <taxon>Pezizomycotina</taxon>
        <taxon>Sordariomycetes</taxon>
        <taxon>Sordariomycetidae</taxon>
        <taxon>Diaporthales</taxon>
        <taxon>Cytosporaceae</taxon>
        <taxon>Cytospora</taxon>
    </lineage>
</organism>
<name>A0A423WES7_CYTCH</name>
<dbReference type="PROSITE" id="PS50090">
    <property type="entry name" value="MYB_LIKE"/>
    <property type="match status" value="1"/>
</dbReference>
<proteinExistence type="predicted"/>
<gene>
    <name evidence="3" type="ORF">VSDG_01985</name>
</gene>
<dbReference type="Proteomes" id="UP000284375">
    <property type="component" value="Unassembled WGS sequence"/>
</dbReference>
<feature type="compositionally biased region" description="Basic residues" evidence="1">
    <location>
        <begin position="109"/>
        <end position="122"/>
    </location>
</feature>
<dbReference type="InterPro" id="IPR001005">
    <property type="entry name" value="SANT/Myb"/>
</dbReference>
<comment type="caution">
    <text evidence="3">The sequence shown here is derived from an EMBL/GenBank/DDBJ whole genome shotgun (WGS) entry which is preliminary data.</text>
</comment>
<feature type="domain" description="Myb-like" evidence="2">
    <location>
        <begin position="230"/>
        <end position="280"/>
    </location>
</feature>
<dbReference type="InterPro" id="IPR009057">
    <property type="entry name" value="Homeodomain-like_sf"/>
</dbReference>
<evidence type="ECO:0000313" key="3">
    <source>
        <dbReference type="EMBL" id="ROW01701.1"/>
    </source>
</evidence>
<feature type="region of interest" description="Disordered" evidence="1">
    <location>
        <begin position="172"/>
        <end position="197"/>
    </location>
</feature>
<dbReference type="SMART" id="SM00717">
    <property type="entry name" value="SANT"/>
    <property type="match status" value="1"/>
</dbReference>
<reference evidence="3 4" key="1">
    <citation type="submission" date="2015-09" db="EMBL/GenBank/DDBJ databases">
        <title>Host preference determinants of Valsa canker pathogens revealed by comparative genomics.</title>
        <authorList>
            <person name="Yin Z."/>
            <person name="Huang L."/>
        </authorList>
    </citation>
    <scope>NUCLEOTIDE SEQUENCE [LARGE SCALE GENOMIC DNA]</scope>
    <source>
        <strain evidence="3 4">YSFL</strain>
    </source>
</reference>
<dbReference type="SUPFAM" id="SSF46689">
    <property type="entry name" value="Homeodomain-like"/>
    <property type="match status" value="1"/>
</dbReference>
<evidence type="ECO:0000259" key="2">
    <source>
        <dbReference type="PROSITE" id="PS50090"/>
    </source>
</evidence>
<evidence type="ECO:0000313" key="4">
    <source>
        <dbReference type="Proteomes" id="UP000284375"/>
    </source>
</evidence>